<dbReference type="EC" id="2.7.4.9" evidence="3"/>
<dbReference type="AlphaFoldDB" id="L8X387"/>
<evidence type="ECO:0000259" key="10">
    <source>
        <dbReference type="Pfam" id="PF02223"/>
    </source>
</evidence>
<dbReference type="OrthoDB" id="425602at2759"/>
<evidence type="ECO:0000313" key="12">
    <source>
        <dbReference type="Proteomes" id="UP000011668"/>
    </source>
</evidence>
<dbReference type="InterPro" id="IPR018095">
    <property type="entry name" value="Thymidylate_kin_CS"/>
</dbReference>
<name>L8X387_THACA</name>
<dbReference type="InterPro" id="IPR018094">
    <property type="entry name" value="Thymidylate_kinase"/>
</dbReference>
<comment type="pathway">
    <text evidence="1">Pyrimidine metabolism; dTTP biosynthesis.</text>
</comment>
<evidence type="ECO:0000256" key="1">
    <source>
        <dbReference type="ARBA" id="ARBA00004992"/>
    </source>
</evidence>
<comment type="caution">
    <text evidence="11">The sequence shown here is derived from an EMBL/GenBank/DDBJ whole genome shotgun (WGS) entry which is preliminary data.</text>
</comment>
<protein>
    <recommendedName>
        <fullName evidence="4">Thymidylate kinase</fullName>
        <ecNumber evidence="3">2.7.4.9</ecNumber>
    </recommendedName>
</protein>
<dbReference type="GO" id="GO:0006233">
    <property type="term" value="P:dTDP biosynthetic process"/>
    <property type="evidence" value="ECO:0007669"/>
    <property type="project" value="InterPro"/>
</dbReference>
<dbReference type="GO" id="GO:0005524">
    <property type="term" value="F:ATP binding"/>
    <property type="evidence" value="ECO:0007669"/>
    <property type="project" value="UniProtKB-KW"/>
</dbReference>
<keyword evidence="5" id="KW-0808">Transferase</keyword>
<dbReference type="GO" id="GO:0005739">
    <property type="term" value="C:mitochondrion"/>
    <property type="evidence" value="ECO:0007669"/>
    <property type="project" value="TreeGrafter"/>
</dbReference>
<dbReference type="GO" id="GO:0005829">
    <property type="term" value="C:cytosol"/>
    <property type="evidence" value="ECO:0007669"/>
    <property type="project" value="TreeGrafter"/>
</dbReference>
<dbReference type="Pfam" id="PF02223">
    <property type="entry name" value="Thymidylate_kin"/>
    <property type="match status" value="1"/>
</dbReference>
<feature type="domain" description="Thymidylate kinase-like" evidence="10">
    <location>
        <begin position="206"/>
        <end position="386"/>
    </location>
</feature>
<dbReference type="GO" id="GO:0004550">
    <property type="term" value="F:nucleoside diphosphate kinase activity"/>
    <property type="evidence" value="ECO:0007669"/>
    <property type="project" value="TreeGrafter"/>
</dbReference>
<dbReference type="SUPFAM" id="SSF52540">
    <property type="entry name" value="P-loop containing nucleoside triphosphate hydrolases"/>
    <property type="match status" value="1"/>
</dbReference>
<dbReference type="PROSITE" id="PS01331">
    <property type="entry name" value="THYMIDYLATE_KINASE"/>
    <property type="match status" value="1"/>
</dbReference>
<dbReference type="HAMAP" id="MF_00165">
    <property type="entry name" value="Thymidylate_kinase"/>
    <property type="match status" value="1"/>
</dbReference>
<dbReference type="InterPro" id="IPR027417">
    <property type="entry name" value="P-loop_NTPase"/>
</dbReference>
<dbReference type="InterPro" id="IPR039430">
    <property type="entry name" value="Thymidylate_kin-like_dom"/>
</dbReference>
<reference evidence="11 12" key="1">
    <citation type="journal article" date="2013" name="Nat. Commun.">
        <title>The evolution and pathogenic mechanisms of the rice sheath blight pathogen.</title>
        <authorList>
            <person name="Zheng A."/>
            <person name="Lin R."/>
            <person name="Xu L."/>
            <person name="Qin P."/>
            <person name="Tang C."/>
            <person name="Ai P."/>
            <person name="Zhang D."/>
            <person name="Liu Y."/>
            <person name="Sun Z."/>
            <person name="Feng H."/>
            <person name="Wang Y."/>
            <person name="Chen Y."/>
            <person name="Liang X."/>
            <person name="Fu R."/>
            <person name="Li Q."/>
            <person name="Zhang J."/>
            <person name="Yu X."/>
            <person name="Xie Z."/>
            <person name="Ding L."/>
            <person name="Guan P."/>
            <person name="Tang J."/>
            <person name="Liang Y."/>
            <person name="Wang S."/>
            <person name="Deng Q."/>
            <person name="Li S."/>
            <person name="Zhu J."/>
            <person name="Wang L."/>
            <person name="Liu H."/>
            <person name="Li P."/>
        </authorList>
    </citation>
    <scope>NUCLEOTIDE SEQUENCE [LARGE SCALE GENOMIC DNA]</scope>
    <source>
        <strain evidence="12">AG-1 IA</strain>
    </source>
</reference>
<accession>L8X387</accession>
<keyword evidence="8 11" id="KW-0418">Kinase</keyword>
<keyword evidence="7" id="KW-0547">Nucleotide-binding</keyword>
<dbReference type="GO" id="GO:0006227">
    <property type="term" value="P:dUDP biosynthetic process"/>
    <property type="evidence" value="ECO:0007669"/>
    <property type="project" value="TreeGrafter"/>
</dbReference>
<evidence type="ECO:0000256" key="9">
    <source>
        <dbReference type="ARBA" id="ARBA00022840"/>
    </source>
</evidence>
<dbReference type="Gene3D" id="3.40.50.300">
    <property type="entry name" value="P-loop containing nucleotide triphosphate hydrolases"/>
    <property type="match status" value="1"/>
</dbReference>
<keyword evidence="12" id="KW-1185">Reference proteome</keyword>
<dbReference type="NCBIfam" id="TIGR00041">
    <property type="entry name" value="DTMP_kinase"/>
    <property type="match status" value="1"/>
</dbReference>
<dbReference type="GO" id="GO:0006235">
    <property type="term" value="P:dTTP biosynthetic process"/>
    <property type="evidence" value="ECO:0007669"/>
    <property type="project" value="TreeGrafter"/>
</dbReference>
<comment type="similarity">
    <text evidence="2">Belongs to the thymidylate kinase family.</text>
</comment>
<dbReference type="GO" id="GO:0004798">
    <property type="term" value="F:dTMP kinase activity"/>
    <property type="evidence" value="ECO:0007669"/>
    <property type="project" value="UniProtKB-EC"/>
</dbReference>
<evidence type="ECO:0000256" key="4">
    <source>
        <dbReference type="ARBA" id="ARBA00017144"/>
    </source>
</evidence>
<dbReference type="EMBL" id="AFRT01000526">
    <property type="protein sequence ID" value="ELU43577.1"/>
    <property type="molecule type" value="Genomic_DNA"/>
</dbReference>
<gene>
    <name evidence="11" type="ORF">AG1IA_02394</name>
</gene>
<organism evidence="11 12">
    <name type="scientific">Thanatephorus cucumeris (strain AG1-IA)</name>
    <name type="common">Rice sheath blight fungus</name>
    <name type="synonym">Rhizoctonia solani</name>
    <dbReference type="NCBI Taxonomy" id="983506"/>
    <lineage>
        <taxon>Eukaryota</taxon>
        <taxon>Fungi</taxon>
        <taxon>Dikarya</taxon>
        <taxon>Basidiomycota</taxon>
        <taxon>Agaricomycotina</taxon>
        <taxon>Agaricomycetes</taxon>
        <taxon>Cantharellales</taxon>
        <taxon>Ceratobasidiaceae</taxon>
        <taxon>Rhizoctonia</taxon>
        <taxon>Rhizoctonia solani AG-1</taxon>
    </lineage>
</organism>
<dbReference type="PANTHER" id="PTHR10344">
    <property type="entry name" value="THYMIDYLATE KINASE"/>
    <property type="match status" value="1"/>
</dbReference>
<evidence type="ECO:0000256" key="5">
    <source>
        <dbReference type="ARBA" id="ARBA00022679"/>
    </source>
</evidence>
<sequence>MLRPWPVAGYLNPLSMSGRSSAARSDSPFLDAYALSKLLWSDSDASSDEVDDILANTSPVTTTAATDECTDNPDETEVDGLIDTFEVGLPERSFCRISLWRDNVVRPDVLDFMNDRRGKVDQVNLYQLDLKVQPILKVPKLMIDQPICPACNSTFSARSGLLKHGQRIRLEHPKPAAKRSIMHLNEHEPVLHHSFPPSQYLRSLTGLDRSGKSTQCARMVSRIEGEGKPVKAIKFPDRTTEIGKLIDAYLQSKAEVDDHTIHLLFSANRWELHRSSIKSLLESGTTIVCDRYAYSGLAFSAAKQKPDLSYEWCLSPDVGLPAPDAAFFLEVAPEVAKQRGGYGQERYENEEMQRAVRQTFQRIGKDVQERWQVVDANRTQGEVEEDLWNRIGPLIKGQLQEDLETMWPNRISSA</sequence>
<evidence type="ECO:0000256" key="3">
    <source>
        <dbReference type="ARBA" id="ARBA00012980"/>
    </source>
</evidence>
<evidence type="ECO:0000256" key="8">
    <source>
        <dbReference type="ARBA" id="ARBA00022777"/>
    </source>
</evidence>
<dbReference type="HOGENOM" id="CLU_769761_0_0_1"/>
<keyword evidence="9" id="KW-0067">ATP-binding</keyword>
<evidence type="ECO:0000313" key="11">
    <source>
        <dbReference type="EMBL" id="ELU43577.1"/>
    </source>
</evidence>
<dbReference type="PANTHER" id="PTHR10344:SF1">
    <property type="entry name" value="THYMIDYLATE KINASE"/>
    <property type="match status" value="1"/>
</dbReference>
<keyword evidence="6" id="KW-0545">Nucleotide biosynthesis</keyword>
<dbReference type="STRING" id="983506.L8X387"/>
<dbReference type="CDD" id="cd01672">
    <property type="entry name" value="TMPK"/>
    <property type="match status" value="1"/>
</dbReference>
<dbReference type="FunFam" id="3.40.50.300:FF:000679">
    <property type="entry name" value="Thymidylate kinase"/>
    <property type="match status" value="1"/>
</dbReference>
<dbReference type="Proteomes" id="UP000011668">
    <property type="component" value="Unassembled WGS sequence"/>
</dbReference>
<dbReference type="GO" id="GO:0005634">
    <property type="term" value="C:nucleus"/>
    <property type="evidence" value="ECO:0007669"/>
    <property type="project" value="TreeGrafter"/>
</dbReference>
<evidence type="ECO:0000256" key="6">
    <source>
        <dbReference type="ARBA" id="ARBA00022727"/>
    </source>
</evidence>
<evidence type="ECO:0000256" key="2">
    <source>
        <dbReference type="ARBA" id="ARBA00009776"/>
    </source>
</evidence>
<evidence type="ECO:0000256" key="7">
    <source>
        <dbReference type="ARBA" id="ARBA00022741"/>
    </source>
</evidence>
<proteinExistence type="inferred from homology"/>